<organism evidence="1 2">
    <name type="scientific">Campylobacter jejuni</name>
    <dbReference type="NCBI Taxonomy" id="197"/>
    <lineage>
        <taxon>Bacteria</taxon>
        <taxon>Pseudomonadati</taxon>
        <taxon>Campylobacterota</taxon>
        <taxon>Epsilonproteobacteria</taxon>
        <taxon>Campylobacterales</taxon>
        <taxon>Campylobacteraceae</taxon>
        <taxon>Campylobacter</taxon>
    </lineage>
</organism>
<proteinExistence type="predicted"/>
<gene>
    <name evidence="1" type="ORF">LZC39_03895</name>
</gene>
<comment type="caution">
    <text evidence="1">The sequence shown here is derived from an EMBL/GenBank/DDBJ whole genome shotgun (WGS) entry which is preliminary data.</text>
</comment>
<accession>A0AAW5EBB7</accession>
<name>A0AAW5EBB7_CAMJU</name>
<dbReference type="Proteomes" id="UP001199644">
    <property type="component" value="Unassembled WGS sequence"/>
</dbReference>
<dbReference type="AlphaFoldDB" id="A0AAW5EBB7"/>
<sequence>MIKKDVNYEGKYFIASTLNELILQDKKIINILIDKNRYFTFYSHAKINEYERIKNA</sequence>
<evidence type="ECO:0000313" key="2">
    <source>
        <dbReference type="Proteomes" id="UP001199644"/>
    </source>
</evidence>
<evidence type="ECO:0000313" key="1">
    <source>
        <dbReference type="EMBL" id="MCH3851267.1"/>
    </source>
</evidence>
<protein>
    <submittedName>
        <fullName evidence="1">Uncharacterized protein</fullName>
    </submittedName>
</protein>
<dbReference type="EMBL" id="JAJUOL010000005">
    <property type="protein sequence ID" value="MCH3851267.1"/>
    <property type="molecule type" value="Genomic_DNA"/>
</dbReference>
<reference evidence="1" key="1">
    <citation type="submission" date="2021-12" db="EMBL/GenBank/DDBJ databases">
        <title>Prevalence of phenicol resistance gene fexA in Campylobacter isolated from poultry supply chain.</title>
        <authorList>
            <person name="Tang B."/>
            <person name="Zheng X."/>
            <person name="Lin J."/>
            <person name="Lin R."/>
            <person name="Yang H."/>
            <person name="Shen Z."/>
            <person name="Xia F."/>
        </authorList>
    </citation>
    <scope>NUCLEOTIDE SEQUENCE</scope>
    <source>
        <strain evidence="1">CJHN2011004</strain>
    </source>
</reference>